<evidence type="ECO:0000256" key="4">
    <source>
        <dbReference type="ARBA" id="ARBA00023136"/>
    </source>
</evidence>
<dbReference type="PANTHER" id="PTHR31652">
    <property type="entry name" value="LIMR FAMILY PROTEIN DDB_G0283707-RELATED"/>
    <property type="match status" value="1"/>
</dbReference>
<evidence type="ECO:0000256" key="2">
    <source>
        <dbReference type="ARBA" id="ARBA00022692"/>
    </source>
</evidence>
<feature type="transmembrane region" description="Helical" evidence="5">
    <location>
        <begin position="6"/>
        <end position="26"/>
    </location>
</feature>
<evidence type="ECO:0000313" key="6">
    <source>
        <dbReference type="EMBL" id="CAE0560430.1"/>
    </source>
</evidence>
<sequence>MVPVFLIVVAVVMAVLILLASIYILVYFQAEEDRNTAWAPKVAVVTGLTLTALLVLLPPMDVANRSSGDHLDMALLYQIMFVVIAVMVIILIPFLIFYFEAEDPENPRGQLCWAMVYESITLGIAAVVLVLMWIFLGRAELPVTQYVYDAQLLNATALTLSAGCGSSDGCALGQNNHYEIGVTPIVYIMALSSFIGWTFLAIFGGIGMAALPLDLILAYKSRPQSITLQDYSKQRLMLHERAKKLRSFGQTLGMDAARSRKRRERVAYNKYKQAVYFLEQDWAKVKVAYKQRGGNPLRYIAQAILGVFCLILSIAWVVHLLLYVLLQPPITPLLNDFFIAMDSVFPLFGTLSYGAFTFYLFFCVLKGCLKIGLRCFCMTIHPMEIGNTMMNSMLFNVWMLLFTAPAIVQFTASAFSTYARLTAVDMLFGNQVENLIFLRYIYRYDVFEWGMVGQALLAALYLAIRPRERRALEPTSDDIVELEELRA</sequence>
<gene>
    <name evidence="6" type="ORF">SACU0126_LOCUS16565</name>
</gene>
<feature type="transmembrane region" description="Helical" evidence="5">
    <location>
        <begin position="299"/>
        <end position="324"/>
    </location>
</feature>
<dbReference type="Pfam" id="PF04791">
    <property type="entry name" value="LMBR1"/>
    <property type="match status" value="2"/>
</dbReference>
<comment type="subcellular location">
    <subcellularLocation>
        <location evidence="1">Membrane</location>
        <topology evidence="1">Multi-pass membrane protein</topology>
    </subcellularLocation>
</comment>
<feature type="transmembrane region" description="Helical" evidence="5">
    <location>
        <begin position="111"/>
        <end position="136"/>
    </location>
</feature>
<feature type="transmembrane region" description="Helical" evidence="5">
    <location>
        <begin position="441"/>
        <end position="464"/>
    </location>
</feature>
<keyword evidence="3 5" id="KW-1133">Transmembrane helix</keyword>
<protein>
    <recommendedName>
        <fullName evidence="7">LMBR1-like membrane protein</fullName>
    </recommendedName>
</protein>
<evidence type="ECO:0000256" key="3">
    <source>
        <dbReference type="ARBA" id="ARBA00022989"/>
    </source>
</evidence>
<accession>A0A7S3WK87</accession>
<proteinExistence type="predicted"/>
<evidence type="ECO:0000256" key="5">
    <source>
        <dbReference type="SAM" id="Phobius"/>
    </source>
</evidence>
<keyword evidence="2 5" id="KW-0812">Transmembrane</keyword>
<feature type="transmembrane region" description="Helical" evidence="5">
    <location>
        <begin position="185"/>
        <end position="213"/>
    </location>
</feature>
<dbReference type="AlphaFoldDB" id="A0A7S3WK87"/>
<dbReference type="PANTHER" id="PTHR31652:SF0">
    <property type="entry name" value="LIMR FAMILY PROTEIN DDB_G0283707-RELATED"/>
    <property type="match status" value="1"/>
</dbReference>
<name>A0A7S3WK87_9SPIT</name>
<feature type="transmembrane region" description="Helical" evidence="5">
    <location>
        <begin position="397"/>
        <end position="421"/>
    </location>
</feature>
<reference evidence="6" key="1">
    <citation type="submission" date="2021-01" db="EMBL/GenBank/DDBJ databases">
        <authorList>
            <person name="Corre E."/>
            <person name="Pelletier E."/>
            <person name="Niang G."/>
            <person name="Scheremetjew M."/>
            <person name="Finn R."/>
            <person name="Kale V."/>
            <person name="Holt S."/>
            <person name="Cochrane G."/>
            <person name="Meng A."/>
            <person name="Brown T."/>
            <person name="Cohen L."/>
        </authorList>
    </citation>
    <scope>NUCLEOTIDE SEQUENCE</scope>
    <source>
        <strain evidence="6">SPMC142</strain>
    </source>
</reference>
<evidence type="ECO:0000256" key="1">
    <source>
        <dbReference type="ARBA" id="ARBA00004141"/>
    </source>
</evidence>
<feature type="transmembrane region" description="Helical" evidence="5">
    <location>
        <begin position="344"/>
        <end position="365"/>
    </location>
</feature>
<dbReference type="GO" id="GO:0016020">
    <property type="term" value="C:membrane"/>
    <property type="evidence" value="ECO:0007669"/>
    <property type="project" value="UniProtKB-SubCell"/>
</dbReference>
<evidence type="ECO:0008006" key="7">
    <source>
        <dbReference type="Google" id="ProtNLM"/>
    </source>
</evidence>
<dbReference type="InterPro" id="IPR006876">
    <property type="entry name" value="LMBR1-like_membr_prot"/>
</dbReference>
<dbReference type="EMBL" id="HBIQ01052040">
    <property type="protein sequence ID" value="CAE0560430.1"/>
    <property type="molecule type" value="Transcribed_RNA"/>
</dbReference>
<feature type="transmembrane region" description="Helical" evidence="5">
    <location>
        <begin position="38"/>
        <end position="57"/>
    </location>
</feature>
<keyword evidence="4 5" id="KW-0472">Membrane</keyword>
<feature type="transmembrane region" description="Helical" evidence="5">
    <location>
        <begin position="77"/>
        <end position="99"/>
    </location>
</feature>
<organism evidence="6">
    <name type="scientific">Strombidinopsis acuminata</name>
    <dbReference type="NCBI Taxonomy" id="141414"/>
    <lineage>
        <taxon>Eukaryota</taxon>
        <taxon>Sar</taxon>
        <taxon>Alveolata</taxon>
        <taxon>Ciliophora</taxon>
        <taxon>Intramacronucleata</taxon>
        <taxon>Spirotrichea</taxon>
        <taxon>Choreotrichia</taxon>
        <taxon>Choreotrichida</taxon>
        <taxon>Strombidinopsidae</taxon>
        <taxon>Strombidinopsis</taxon>
    </lineage>
</organism>